<protein>
    <submittedName>
        <fullName evidence="3">Uncharacterized protein</fullName>
    </submittedName>
</protein>
<dbReference type="WBParaSite" id="HCON_00116410-00001">
    <property type="protein sequence ID" value="HCON_00116410-00001"/>
    <property type="gene ID" value="HCON_00116410"/>
</dbReference>
<accession>A0A7I4YLW6</accession>
<keyword evidence="2" id="KW-1185">Reference proteome</keyword>
<dbReference type="AlphaFoldDB" id="A0A7I4YLW6"/>
<evidence type="ECO:0000256" key="1">
    <source>
        <dbReference type="SAM" id="MobiDB-lite"/>
    </source>
</evidence>
<feature type="region of interest" description="Disordered" evidence="1">
    <location>
        <begin position="49"/>
        <end position="90"/>
    </location>
</feature>
<dbReference type="Proteomes" id="UP000025227">
    <property type="component" value="Unplaced"/>
</dbReference>
<dbReference type="OrthoDB" id="10512144at2759"/>
<name>A0A7I4YLW6_HAECO</name>
<reference evidence="3" key="1">
    <citation type="submission" date="2020-12" db="UniProtKB">
        <authorList>
            <consortium name="WormBaseParasite"/>
        </authorList>
    </citation>
    <scope>IDENTIFICATION</scope>
    <source>
        <strain evidence="3">MHco3</strain>
    </source>
</reference>
<sequence>MARAGPLARSPLSEKSALMVRNANYMCRCHEMKPYDVCNLSTTLESEDVLSIRSSESEQSSDDDHATKEVMLNMSPTTNNAEDSARVTKK</sequence>
<organism evidence="2 3">
    <name type="scientific">Haemonchus contortus</name>
    <name type="common">Barber pole worm</name>
    <dbReference type="NCBI Taxonomy" id="6289"/>
    <lineage>
        <taxon>Eukaryota</taxon>
        <taxon>Metazoa</taxon>
        <taxon>Ecdysozoa</taxon>
        <taxon>Nematoda</taxon>
        <taxon>Chromadorea</taxon>
        <taxon>Rhabditida</taxon>
        <taxon>Rhabditina</taxon>
        <taxon>Rhabditomorpha</taxon>
        <taxon>Strongyloidea</taxon>
        <taxon>Trichostrongylidae</taxon>
        <taxon>Haemonchus</taxon>
    </lineage>
</organism>
<evidence type="ECO:0000313" key="3">
    <source>
        <dbReference type="WBParaSite" id="HCON_00116410-00001"/>
    </source>
</evidence>
<evidence type="ECO:0000313" key="2">
    <source>
        <dbReference type="Proteomes" id="UP000025227"/>
    </source>
</evidence>
<proteinExistence type="predicted"/>